<organism evidence="2 3">
    <name type="scientific">Hyunsoonleella pacifica</name>
    <dbReference type="NCBI Taxonomy" id="1080224"/>
    <lineage>
        <taxon>Bacteria</taxon>
        <taxon>Pseudomonadati</taxon>
        <taxon>Bacteroidota</taxon>
        <taxon>Flavobacteriia</taxon>
        <taxon>Flavobacteriales</taxon>
        <taxon>Flavobacteriaceae</taxon>
    </lineage>
</organism>
<protein>
    <submittedName>
        <fullName evidence="2">Uncharacterized protein</fullName>
    </submittedName>
</protein>
<evidence type="ECO:0000313" key="2">
    <source>
        <dbReference type="EMBL" id="TBN14392.1"/>
    </source>
</evidence>
<comment type="caution">
    <text evidence="2">The sequence shown here is derived from an EMBL/GenBank/DDBJ whole genome shotgun (WGS) entry which is preliminary data.</text>
</comment>
<evidence type="ECO:0000313" key="3">
    <source>
        <dbReference type="Proteomes" id="UP000292372"/>
    </source>
</evidence>
<evidence type="ECO:0000256" key="1">
    <source>
        <dbReference type="SAM" id="MobiDB-lite"/>
    </source>
</evidence>
<name>A0A4Q9FP07_9FLAO</name>
<dbReference type="OrthoDB" id="1449717at2"/>
<gene>
    <name evidence="2" type="ORF">EYD46_12520</name>
</gene>
<keyword evidence="3" id="KW-1185">Reference proteome</keyword>
<dbReference type="RefSeq" id="WP_130937513.1">
    <property type="nucleotide sequence ID" value="NZ_BMEE01000002.1"/>
</dbReference>
<accession>A0A4Q9FP07</accession>
<dbReference type="EMBL" id="SIRS01000005">
    <property type="protein sequence ID" value="TBN14392.1"/>
    <property type="molecule type" value="Genomic_DNA"/>
</dbReference>
<reference evidence="2 3" key="1">
    <citation type="journal article" date="2015" name="Int. J. Syst. Evol. Microbiol.">
        <title>Hyunsoonleella pacifica sp. nov., isolated from seawater of South Pacific Gyre.</title>
        <authorList>
            <person name="Gao X."/>
            <person name="Zhang Z."/>
            <person name="Dai X."/>
            <person name="Zhang X.H."/>
        </authorList>
    </citation>
    <scope>NUCLEOTIDE SEQUENCE [LARGE SCALE GENOMIC DNA]</scope>
    <source>
        <strain evidence="2 3">SW033</strain>
    </source>
</reference>
<sequence length="145" mass="16907">MKNNSTNDLIKKIIVDGDKSSEALDEFKNQREPAIKKYEEESDTENEDIPSSGSHKRETLTHVSNTESKVLSDFNKMLDSEFYRDKKEPFLMSLSGDCLEDYENIAFGMSFKTKKRINRNDIIRKVLEHYMHKRKSQLQAIIAKL</sequence>
<dbReference type="Proteomes" id="UP000292372">
    <property type="component" value="Unassembled WGS sequence"/>
</dbReference>
<dbReference type="AlphaFoldDB" id="A0A4Q9FP07"/>
<feature type="region of interest" description="Disordered" evidence="1">
    <location>
        <begin position="22"/>
        <end position="64"/>
    </location>
</feature>
<feature type="compositionally biased region" description="Basic and acidic residues" evidence="1">
    <location>
        <begin position="22"/>
        <end position="39"/>
    </location>
</feature>
<proteinExistence type="predicted"/>